<feature type="region of interest" description="Disordered" evidence="1">
    <location>
        <begin position="167"/>
        <end position="193"/>
    </location>
</feature>
<name>A0A9P6CKI3_9AGAR</name>
<organism evidence="2 3">
    <name type="scientific">Pholiota conissans</name>
    <dbReference type="NCBI Taxonomy" id="109636"/>
    <lineage>
        <taxon>Eukaryota</taxon>
        <taxon>Fungi</taxon>
        <taxon>Dikarya</taxon>
        <taxon>Basidiomycota</taxon>
        <taxon>Agaricomycotina</taxon>
        <taxon>Agaricomycetes</taxon>
        <taxon>Agaricomycetidae</taxon>
        <taxon>Agaricales</taxon>
        <taxon>Agaricineae</taxon>
        <taxon>Strophariaceae</taxon>
        <taxon>Pholiota</taxon>
    </lineage>
</organism>
<evidence type="ECO:0000313" key="2">
    <source>
        <dbReference type="EMBL" id="KAF9470016.1"/>
    </source>
</evidence>
<accession>A0A9P6CKI3</accession>
<evidence type="ECO:0000256" key="1">
    <source>
        <dbReference type="SAM" id="MobiDB-lite"/>
    </source>
</evidence>
<dbReference type="EMBL" id="MU156432">
    <property type="protein sequence ID" value="KAF9470016.1"/>
    <property type="molecule type" value="Genomic_DNA"/>
</dbReference>
<feature type="compositionally biased region" description="Polar residues" evidence="1">
    <location>
        <begin position="286"/>
        <end position="298"/>
    </location>
</feature>
<gene>
    <name evidence="2" type="ORF">BDN70DRAFT_947162</name>
</gene>
<reference evidence="2" key="1">
    <citation type="submission" date="2020-11" db="EMBL/GenBank/DDBJ databases">
        <authorList>
            <consortium name="DOE Joint Genome Institute"/>
            <person name="Ahrendt S."/>
            <person name="Riley R."/>
            <person name="Andreopoulos W."/>
            <person name="Labutti K."/>
            <person name="Pangilinan J."/>
            <person name="Ruiz-Duenas F.J."/>
            <person name="Barrasa J.M."/>
            <person name="Sanchez-Garcia M."/>
            <person name="Camarero S."/>
            <person name="Miyauchi S."/>
            <person name="Serrano A."/>
            <person name="Linde D."/>
            <person name="Babiker R."/>
            <person name="Drula E."/>
            <person name="Ayuso-Fernandez I."/>
            <person name="Pacheco R."/>
            <person name="Padilla G."/>
            <person name="Ferreira P."/>
            <person name="Barriuso J."/>
            <person name="Kellner H."/>
            <person name="Castanera R."/>
            <person name="Alfaro M."/>
            <person name="Ramirez L."/>
            <person name="Pisabarro A.G."/>
            <person name="Kuo A."/>
            <person name="Tritt A."/>
            <person name="Lipzen A."/>
            <person name="He G."/>
            <person name="Yan M."/>
            <person name="Ng V."/>
            <person name="Cullen D."/>
            <person name="Martin F."/>
            <person name="Rosso M.-N."/>
            <person name="Henrissat B."/>
            <person name="Hibbett D."/>
            <person name="Martinez A.T."/>
            <person name="Grigoriev I.V."/>
        </authorList>
    </citation>
    <scope>NUCLEOTIDE SEQUENCE</scope>
    <source>
        <strain evidence="2">CIRM-BRFM 674</strain>
    </source>
</reference>
<dbReference type="Proteomes" id="UP000807469">
    <property type="component" value="Unassembled WGS sequence"/>
</dbReference>
<proteinExistence type="predicted"/>
<feature type="non-terminal residue" evidence="2">
    <location>
        <position position="335"/>
    </location>
</feature>
<evidence type="ECO:0000313" key="3">
    <source>
        <dbReference type="Proteomes" id="UP000807469"/>
    </source>
</evidence>
<keyword evidence="3" id="KW-1185">Reference proteome</keyword>
<sequence length="335" mass="36957">NRYHLGISTLEDLADYTRKFRTISSALIRRGFATEIGSRCTYSHAFQPSFFVQIAHQLQIRHPERAPDAVHPIDDVHDAAAWIITSNSHSLALFGSAHSSLTAPAVVPIVLPSPLAPNSPSTSPLTPAPLQPAASSKHEDFIDVAERLADSIANSIQEKISEVFELKHRPSVRPQPTALPSNESKSQSVDPSPTLMLNAVPNPAPRHASPRFATLRHASPLLRPPIPPVDRLFIQRLDELNPSERQRACANRIQEIEDEIAALRNGLKMSQPTPESILRRSRETTASRNNSASYTTIYDDQKSLRPPVSTTDKSERAPRSPAPNFMCNIHPHASH</sequence>
<feature type="region of interest" description="Disordered" evidence="1">
    <location>
        <begin position="269"/>
        <end position="335"/>
    </location>
</feature>
<protein>
    <submittedName>
        <fullName evidence="2">Uncharacterized protein</fullName>
    </submittedName>
</protein>
<feature type="compositionally biased region" description="Polar residues" evidence="1">
    <location>
        <begin position="178"/>
        <end position="191"/>
    </location>
</feature>
<feature type="non-terminal residue" evidence="2">
    <location>
        <position position="1"/>
    </location>
</feature>
<comment type="caution">
    <text evidence="2">The sequence shown here is derived from an EMBL/GenBank/DDBJ whole genome shotgun (WGS) entry which is preliminary data.</text>
</comment>
<dbReference type="AlphaFoldDB" id="A0A9P6CKI3"/>
<dbReference type="OrthoDB" id="3260546at2759"/>